<dbReference type="Proteomes" id="UP000008827">
    <property type="component" value="Chromosome 7"/>
</dbReference>
<evidence type="ECO:0000313" key="6">
    <source>
        <dbReference type="Proteomes" id="UP000008827"/>
    </source>
</evidence>
<feature type="compositionally biased region" description="Polar residues" evidence="2">
    <location>
        <begin position="62"/>
        <end position="72"/>
    </location>
</feature>
<evidence type="ECO:0000256" key="2">
    <source>
        <dbReference type="SAM" id="MobiDB-lite"/>
    </source>
</evidence>
<dbReference type="InterPro" id="IPR001012">
    <property type="entry name" value="UBX_dom"/>
</dbReference>
<organism evidence="4">
    <name type="scientific">Glycine max</name>
    <name type="common">Soybean</name>
    <name type="synonym">Glycine hispida</name>
    <dbReference type="NCBI Taxonomy" id="3847"/>
    <lineage>
        <taxon>Eukaryota</taxon>
        <taxon>Viridiplantae</taxon>
        <taxon>Streptophyta</taxon>
        <taxon>Embryophyta</taxon>
        <taxon>Tracheophyta</taxon>
        <taxon>Spermatophyta</taxon>
        <taxon>Magnoliopsida</taxon>
        <taxon>eudicotyledons</taxon>
        <taxon>Gunneridae</taxon>
        <taxon>Pentapetalae</taxon>
        <taxon>rosids</taxon>
        <taxon>fabids</taxon>
        <taxon>Fabales</taxon>
        <taxon>Fabaceae</taxon>
        <taxon>Papilionoideae</taxon>
        <taxon>50 kb inversion clade</taxon>
        <taxon>NPAAA clade</taxon>
        <taxon>indigoferoid/millettioid clade</taxon>
        <taxon>Phaseoleae</taxon>
        <taxon>Glycine</taxon>
        <taxon>Glycine subgen. Soja</taxon>
    </lineage>
</organism>
<dbReference type="SMART" id="SM00166">
    <property type="entry name" value="UBX"/>
    <property type="match status" value="1"/>
</dbReference>
<dbReference type="STRING" id="3847.A0A0R0J0M1"/>
<proteinExistence type="predicted"/>
<evidence type="ECO:0000313" key="5">
    <source>
        <dbReference type="EnsemblPlants" id="KRH48241"/>
    </source>
</evidence>
<reference evidence="4 5" key="1">
    <citation type="journal article" date="2010" name="Nature">
        <title>Genome sequence of the palaeopolyploid soybean.</title>
        <authorList>
            <person name="Schmutz J."/>
            <person name="Cannon S.B."/>
            <person name="Schlueter J."/>
            <person name="Ma J."/>
            <person name="Mitros T."/>
            <person name="Nelson W."/>
            <person name="Hyten D.L."/>
            <person name="Song Q."/>
            <person name="Thelen J.J."/>
            <person name="Cheng J."/>
            <person name="Xu D."/>
            <person name="Hellsten U."/>
            <person name="May G.D."/>
            <person name="Yu Y."/>
            <person name="Sakurai T."/>
            <person name="Umezawa T."/>
            <person name="Bhattacharyya M.K."/>
            <person name="Sandhu D."/>
            <person name="Valliyodan B."/>
            <person name="Lindquist E."/>
            <person name="Peto M."/>
            <person name="Grant D."/>
            <person name="Shu S."/>
            <person name="Goodstein D."/>
            <person name="Barry K."/>
            <person name="Futrell-Griggs M."/>
            <person name="Abernathy B."/>
            <person name="Du J."/>
            <person name="Tian Z."/>
            <person name="Zhu L."/>
            <person name="Gill N."/>
            <person name="Joshi T."/>
            <person name="Libault M."/>
            <person name="Sethuraman A."/>
            <person name="Zhang X.-C."/>
            <person name="Shinozaki K."/>
            <person name="Nguyen H.T."/>
            <person name="Wing R.A."/>
            <person name="Cregan P."/>
            <person name="Specht J."/>
            <person name="Grimwood J."/>
            <person name="Rokhsar D."/>
            <person name="Stacey G."/>
            <person name="Shoemaker R.C."/>
            <person name="Jackson S.A."/>
        </authorList>
    </citation>
    <scope>NUCLEOTIDE SEQUENCE</scope>
    <source>
        <strain evidence="5">cv. Williams 82</strain>
        <tissue evidence="4">Callus</tissue>
    </source>
</reference>
<name>A0A0R0J0M1_SOYBN</name>
<keyword evidence="1" id="KW-0833">Ubl conjugation pathway</keyword>
<dbReference type="InParanoid" id="A0A0R0J0M1"/>
<feature type="compositionally biased region" description="Polar residues" evidence="2">
    <location>
        <begin position="14"/>
        <end position="40"/>
    </location>
</feature>
<dbReference type="PANTHER" id="PTHR23322:SF55">
    <property type="entry name" value="PLANT UBX DOMAIN-CONTAINING PROTEIN 9"/>
    <property type="match status" value="1"/>
</dbReference>
<dbReference type="InterPro" id="IPR029071">
    <property type="entry name" value="Ubiquitin-like_domsf"/>
</dbReference>
<dbReference type="Pfam" id="PF00789">
    <property type="entry name" value="UBX"/>
    <property type="match status" value="1"/>
</dbReference>
<feature type="region of interest" description="Disordered" evidence="2">
    <location>
        <begin position="13"/>
        <end position="72"/>
    </location>
</feature>
<sequence>MIFVVTRSLDEEQQNLAASASQHDNPGASNQDPLAESSASHVPDVGKEEEMVEAAMEDSKTDTAVASSSQQMDILQDSSDHELPQSHSQQDYQYDLERAILLSLKDLDDPASPVAEEANMLSSLSEAEKIELTRKILRECRERAQAITIAVHMPDGRLICRHFIKTDKLEDLFEFVDIAGFQEILSGTYRLVQHFPRRAYGIEDFSSTFDEVGLSNNETLYVEKISAPRKL</sequence>
<reference evidence="5" key="2">
    <citation type="submission" date="2018-02" db="UniProtKB">
        <authorList>
            <consortium name="EnsemblPlants"/>
        </authorList>
    </citation>
    <scope>IDENTIFICATION</scope>
    <source>
        <strain evidence="5">Williams 82</strain>
    </source>
</reference>
<dbReference type="EMBL" id="CM000840">
    <property type="protein sequence ID" value="KRH48241.1"/>
    <property type="molecule type" value="Genomic_DNA"/>
</dbReference>
<dbReference type="Gramene" id="KRH48241">
    <property type="protein sequence ID" value="KRH48241"/>
    <property type="gene ID" value="GLYMA_07G077300"/>
</dbReference>
<dbReference type="GO" id="GO:0043130">
    <property type="term" value="F:ubiquitin binding"/>
    <property type="evidence" value="ECO:0000318"/>
    <property type="project" value="GO_Central"/>
</dbReference>
<dbReference type="SMR" id="A0A0R0J0M1"/>
<dbReference type="Gene3D" id="3.10.20.90">
    <property type="entry name" value="Phosphatidylinositol 3-kinase Catalytic Subunit, Chain A, domain 1"/>
    <property type="match status" value="1"/>
</dbReference>
<accession>A0A0R0J0M1</accession>
<gene>
    <name evidence="4" type="ORF">GLYMA_07G077300</name>
</gene>
<dbReference type="CDD" id="cd01767">
    <property type="entry name" value="UBX"/>
    <property type="match status" value="1"/>
</dbReference>
<evidence type="ECO:0000259" key="3">
    <source>
        <dbReference type="PROSITE" id="PS50033"/>
    </source>
</evidence>
<feature type="domain" description="UBX" evidence="3">
    <location>
        <begin position="142"/>
        <end position="222"/>
    </location>
</feature>
<evidence type="ECO:0000256" key="1">
    <source>
        <dbReference type="ARBA" id="ARBA00022786"/>
    </source>
</evidence>
<keyword evidence="6" id="KW-1185">Reference proteome</keyword>
<dbReference type="PROSITE" id="PS50033">
    <property type="entry name" value="UBX"/>
    <property type="match status" value="1"/>
</dbReference>
<protein>
    <recommendedName>
        <fullName evidence="3">UBX domain-containing protein</fullName>
    </recommendedName>
</protein>
<dbReference type="EnsemblPlants" id="KRH48241">
    <property type="protein sequence ID" value="KRH48241"/>
    <property type="gene ID" value="GLYMA_07G077300"/>
</dbReference>
<dbReference type="SUPFAM" id="SSF54236">
    <property type="entry name" value="Ubiquitin-like"/>
    <property type="match status" value="1"/>
</dbReference>
<reference evidence="4" key="3">
    <citation type="submission" date="2018-07" db="EMBL/GenBank/DDBJ databases">
        <title>WGS assembly of Glycine max.</title>
        <authorList>
            <person name="Schmutz J."/>
            <person name="Cannon S."/>
            <person name="Schlueter J."/>
            <person name="Ma J."/>
            <person name="Mitros T."/>
            <person name="Nelson W."/>
            <person name="Hyten D."/>
            <person name="Song Q."/>
            <person name="Thelen J."/>
            <person name="Cheng J."/>
            <person name="Xu D."/>
            <person name="Hellsten U."/>
            <person name="May G."/>
            <person name="Yu Y."/>
            <person name="Sakurai T."/>
            <person name="Umezawa T."/>
            <person name="Bhattacharyya M."/>
            <person name="Sandhu D."/>
            <person name="Valliyodan B."/>
            <person name="Lindquist E."/>
            <person name="Peto M."/>
            <person name="Grant D."/>
            <person name="Shu S."/>
            <person name="Goodstein D."/>
            <person name="Barry K."/>
            <person name="Futrell-Griggs M."/>
            <person name="Abernathy B."/>
            <person name="Du J."/>
            <person name="Tian Z."/>
            <person name="Zhu L."/>
            <person name="Gill N."/>
            <person name="Joshi T."/>
            <person name="Libault M."/>
            <person name="Sethuraman A."/>
            <person name="Zhang X."/>
            <person name="Shinozaki K."/>
            <person name="Nguyen H."/>
            <person name="Wing R."/>
            <person name="Cregan P."/>
            <person name="Specht J."/>
            <person name="Grimwood J."/>
            <person name="Rokhsar D."/>
            <person name="Stacey G."/>
            <person name="Shoemaker R."/>
            <person name="Jackson S."/>
        </authorList>
    </citation>
    <scope>NUCLEOTIDE SEQUENCE</scope>
    <source>
        <tissue evidence="4">Callus</tissue>
    </source>
</reference>
<dbReference type="InterPro" id="IPR050730">
    <property type="entry name" value="UBX_domain-protein"/>
</dbReference>
<evidence type="ECO:0000313" key="4">
    <source>
        <dbReference type="EMBL" id="KRH48241.1"/>
    </source>
</evidence>
<dbReference type="PANTHER" id="PTHR23322">
    <property type="entry name" value="FAS-ASSOCIATED PROTEIN"/>
    <property type="match status" value="1"/>
</dbReference>
<dbReference type="AlphaFoldDB" id="A0A0R0J0M1"/>